<evidence type="ECO:0000313" key="2">
    <source>
        <dbReference type="EMBL" id="GAA1895203.1"/>
    </source>
</evidence>
<gene>
    <name evidence="2" type="ORF">GCM10009716_01350</name>
</gene>
<reference evidence="2 3" key="1">
    <citation type="journal article" date="2019" name="Int. J. Syst. Evol. Microbiol.">
        <title>The Global Catalogue of Microorganisms (GCM) 10K type strain sequencing project: providing services to taxonomists for standard genome sequencing and annotation.</title>
        <authorList>
            <consortium name="The Broad Institute Genomics Platform"/>
            <consortium name="The Broad Institute Genome Sequencing Center for Infectious Disease"/>
            <person name="Wu L."/>
            <person name="Ma J."/>
        </authorList>
    </citation>
    <scope>NUCLEOTIDE SEQUENCE [LARGE SCALE GENOMIC DNA]</scope>
    <source>
        <strain evidence="2 3">JCM 13581</strain>
    </source>
</reference>
<dbReference type="Proteomes" id="UP001501303">
    <property type="component" value="Unassembled WGS sequence"/>
</dbReference>
<feature type="region of interest" description="Disordered" evidence="1">
    <location>
        <begin position="1"/>
        <end position="89"/>
    </location>
</feature>
<keyword evidence="3" id="KW-1185">Reference proteome</keyword>
<feature type="compositionally biased region" description="Low complexity" evidence="1">
    <location>
        <begin position="76"/>
        <end position="89"/>
    </location>
</feature>
<dbReference type="EMBL" id="BAAAMJ010000001">
    <property type="protein sequence ID" value="GAA1895203.1"/>
    <property type="molecule type" value="Genomic_DNA"/>
</dbReference>
<organism evidence="2 3">
    <name type="scientific">Streptomyces sodiiphilus</name>
    <dbReference type="NCBI Taxonomy" id="226217"/>
    <lineage>
        <taxon>Bacteria</taxon>
        <taxon>Bacillati</taxon>
        <taxon>Actinomycetota</taxon>
        <taxon>Actinomycetes</taxon>
        <taxon>Kitasatosporales</taxon>
        <taxon>Streptomycetaceae</taxon>
        <taxon>Streptomyces</taxon>
    </lineage>
</organism>
<evidence type="ECO:0000256" key="1">
    <source>
        <dbReference type="SAM" id="MobiDB-lite"/>
    </source>
</evidence>
<accession>A0ABN2NUK2</accession>
<comment type="caution">
    <text evidence="2">The sequence shown here is derived from an EMBL/GenBank/DDBJ whole genome shotgun (WGS) entry which is preliminary data.</text>
</comment>
<protein>
    <submittedName>
        <fullName evidence="2">Uncharacterized protein</fullName>
    </submittedName>
</protein>
<proteinExistence type="predicted"/>
<sequence length="89" mass="9925">MPAVRHEFRPHHPDIHGRILKSGPWRNDPSAYPGQSHRVPPPAPGRPFHPHVSLAHARRADSRKATVRPLSDQCRVSSSTDWSSVQSTA</sequence>
<name>A0ABN2NUK2_9ACTN</name>
<evidence type="ECO:0000313" key="3">
    <source>
        <dbReference type="Proteomes" id="UP001501303"/>
    </source>
</evidence>
<feature type="compositionally biased region" description="Basic and acidic residues" evidence="1">
    <location>
        <begin position="1"/>
        <end position="17"/>
    </location>
</feature>